<proteinExistence type="predicted"/>
<dbReference type="PANTHER" id="PTHR10039">
    <property type="entry name" value="AMELOGENIN"/>
    <property type="match status" value="1"/>
</dbReference>
<keyword evidence="5" id="KW-1185">Reference proteome</keyword>
<feature type="domain" description="RelA/SpoT" evidence="3">
    <location>
        <begin position="99"/>
        <end position="241"/>
    </location>
</feature>
<dbReference type="SUPFAM" id="SSF50969">
    <property type="entry name" value="YVTN repeat-like/Quinoprotein amine dehydrogenase"/>
    <property type="match status" value="1"/>
</dbReference>
<organism evidence="4 5">
    <name type="scientific">Fusarium gaditjirri</name>
    <dbReference type="NCBI Taxonomy" id="282569"/>
    <lineage>
        <taxon>Eukaryota</taxon>
        <taxon>Fungi</taxon>
        <taxon>Dikarya</taxon>
        <taxon>Ascomycota</taxon>
        <taxon>Pezizomycotina</taxon>
        <taxon>Sordariomycetes</taxon>
        <taxon>Hypocreomycetidae</taxon>
        <taxon>Hypocreales</taxon>
        <taxon>Nectriaceae</taxon>
        <taxon>Fusarium</taxon>
        <taxon>Fusarium nisikadoi species complex</taxon>
    </lineage>
</organism>
<reference evidence="4" key="1">
    <citation type="journal article" date="2020" name="BMC Genomics">
        <title>Correction to: Identification and distribution of gene clusters required for synthesis of sphingolipid metabolism inhibitors in diverse species of the filamentous fungus Fusarium.</title>
        <authorList>
            <person name="Kim H.S."/>
            <person name="Lohmar J.M."/>
            <person name="Busman M."/>
            <person name="Brown D.W."/>
            <person name="Naumann T.A."/>
            <person name="Divon H.H."/>
            <person name="Lysoe E."/>
            <person name="Uhlig S."/>
            <person name="Proctor R.H."/>
        </authorList>
    </citation>
    <scope>NUCLEOTIDE SEQUENCE</scope>
    <source>
        <strain evidence="4">NRRL 45417</strain>
    </source>
</reference>
<accession>A0A8H4WQF8</accession>
<sequence length="1530" mass="173728">MDGGLVTDSSSESGSSSEPGSSTTGDPTKPIPLRTRIHHLVEESNSMNGNTGQNLKELFLEQIWPKLERDYQRMSTELAEACKAELANRIVPIPVTVQDRVKSPTSISKSLQRREVHRTKENLGMYKSLDDILEDLHDLVGIRIIVEYLDHLEDVSHFVTGSFNQEKEPNRFDANRKVGHLWQPWFGAYECMNYHISPKYEDDNRLSIYNGVMFEIQVTSLPAHMYNKIAHPLLYKEEAGTLSQGDEMVIDITKGLAYCYSLCLHFKRSKLKKSKFQRSKFKRSKLSGDSDEQEDIEFLSNISSATGELDESSLNCLAERIPKLGVAARKTMDIPRESLRLALDSLLNDQIPDDIGQALADRFSREIEDIDRPPINLATSGNARFDSQDVFSSPVCQEGTQICAIQYIHDWINKGDKALLWIYSHAGTGKSTLARTIATELTETSQIAAGYFFKRGEANRNDVSRVFPTIASQLMSTIPRYESFLRKSIAASKNPDIKTMRLDEQFKVLIKGPLSEIGIIPSTKVIIIDALDECTNLVEASKIIKLLCSLGDSKNLRFRLLVTSRDEHLVRKAIENQTHESLQLATTFRNDNISDIRSILKLGFEDIRKETEIKHAWPTDEQFDLILQRSINPSPLFIYAATLLRYLDEGKEMCTSEKRLQWWIDQSPSTAGMSQLEGLYTTVFENLDRNKRDGTSGLLADEEKKDLRTVLVTVVLATEPLSTEAIASISRVDLGTTRGLLKCCRAVLEISDDNQQPVKAVHKSFSDFLLREDPLKRSWFHADEMESHNYIAEGCISLLQTLRKDICDFNDPGVSRKSIDRHTIDSHISKSLQYASSYWWHHLRRGNKQGPSYESLVPILKSHFLHWIECLSILDRLTFASRAIRELFASITMGHPSESMRLLIPFLKDARRFILRHGNTIQENPLQTYGTALLFSPVESLIRRTFWETRHPGFKVTRNFEHHWGACLKVVVDRSYIYSISLSHDGQELAMAGIDWDTELPSIWIRNTGAGTLLAQFNPRTHFLALTWSCDGNSLLAVTEFGQVVRIDRAIETKNLFGFSPYVTTKGYGRAAICSSGIASVVLYSRDINRNVIKSEVFTWEFTPRDQTFRTWEFPDSTISSIALSPDGSLLAMSVEDWFPGRHQHRVQVIEINTGTCIQDWTVYATSLAFSLDGCRLFIYLPDSNLSTLTVLKFPSGTCEHLRLPEAFLADHMAILPDYTTILTKNNNEFVYWDLEALNSVVGVPKQPDPRRLDGGYPINRVAISPSGRFMITSSKGEQNLNVWRLPEATFERCWIVDRLREYDEWSFTQLSDVSKNKEAFILHQEEVAYIWFLEGTEDTHIKHSSVVKLPMGGLCLSSISEHRKEASEFGLWDPKYRTQGVRPQYVNVSITEGRMAAVNFKDTAEVSELGSTARLRFDFKETGNHIISTIALSPSSTYFAIFYGTTIRIWTLADLSMRREVRTNDEDERRTQMSSSKQQLLVSLGTLLFAKSADSRLLGKSEIFGQKPRLSMEYVEQPSASNLQDIPQR</sequence>
<evidence type="ECO:0000259" key="3">
    <source>
        <dbReference type="SMART" id="SM00954"/>
    </source>
</evidence>
<dbReference type="SMART" id="SM00954">
    <property type="entry name" value="RelA_SpoT"/>
    <property type="match status" value="1"/>
</dbReference>
<feature type="region of interest" description="Disordered" evidence="2">
    <location>
        <begin position="1"/>
        <end position="32"/>
    </location>
</feature>
<dbReference type="CDD" id="cd05399">
    <property type="entry name" value="NT_Rel-Spo_like"/>
    <property type="match status" value="1"/>
</dbReference>
<dbReference type="InterPro" id="IPR043519">
    <property type="entry name" value="NT_sf"/>
</dbReference>
<dbReference type="InterPro" id="IPR007685">
    <property type="entry name" value="RelA_SpoT"/>
</dbReference>
<evidence type="ECO:0000313" key="4">
    <source>
        <dbReference type="EMBL" id="KAF4946039.1"/>
    </source>
</evidence>
<dbReference type="GO" id="GO:0015969">
    <property type="term" value="P:guanosine tetraphosphate metabolic process"/>
    <property type="evidence" value="ECO:0007669"/>
    <property type="project" value="InterPro"/>
</dbReference>
<keyword evidence="1" id="KW-0677">Repeat</keyword>
<dbReference type="Gene3D" id="3.40.50.300">
    <property type="entry name" value="P-loop containing nucleotide triphosphate hydrolases"/>
    <property type="match status" value="1"/>
</dbReference>
<gene>
    <name evidence="4" type="ORF">FGADI_11476</name>
</gene>
<dbReference type="Proteomes" id="UP000604273">
    <property type="component" value="Unassembled WGS sequence"/>
</dbReference>
<comment type="caution">
    <text evidence="4">The sequence shown here is derived from an EMBL/GenBank/DDBJ whole genome shotgun (WGS) entry which is preliminary data.</text>
</comment>
<dbReference type="Gene3D" id="3.30.460.10">
    <property type="entry name" value="Beta Polymerase, domain 2"/>
    <property type="match status" value="1"/>
</dbReference>
<dbReference type="SUPFAM" id="SSF81301">
    <property type="entry name" value="Nucleotidyltransferase"/>
    <property type="match status" value="1"/>
</dbReference>
<dbReference type="PANTHER" id="PTHR10039:SF17">
    <property type="entry name" value="FUNGAL STAND N-TERMINAL GOODBYE DOMAIN-CONTAINING PROTEIN-RELATED"/>
    <property type="match status" value="1"/>
</dbReference>
<dbReference type="Gene3D" id="2.130.10.10">
    <property type="entry name" value="YVTN repeat-like/Quinoprotein amine dehydrogenase"/>
    <property type="match status" value="1"/>
</dbReference>
<evidence type="ECO:0000313" key="5">
    <source>
        <dbReference type="Proteomes" id="UP000604273"/>
    </source>
</evidence>
<evidence type="ECO:0000256" key="2">
    <source>
        <dbReference type="SAM" id="MobiDB-lite"/>
    </source>
</evidence>
<feature type="compositionally biased region" description="Low complexity" evidence="2">
    <location>
        <begin position="7"/>
        <end position="28"/>
    </location>
</feature>
<dbReference type="Pfam" id="PF04607">
    <property type="entry name" value="RelA_SpoT"/>
    <property type="match status" value="1"/>
</dbReference>
<reference evidence="4" key="2">
    <citation type="submission" date="2020-05" db="EMBL/GenBank/DDBJ databases">
        <authorList>
            <person name="Kim H.-S."/>
            <person name="Proctor R.H."/>
            <person name="Brown D.W."/>
        </authorList>
    </citation>
    <scope>NUCLEOTIDE SEQUENCE</scope>
    <source>
        <strain evidence="4">NRRL 45417</strain>
    </source>
</reference>
<dbReference type="InterPro" id="IPR015943">
    <property type="entry name" value="WD40/YVTN_repeat-like_dom_sf"/>
</dbReference>
<dbReference type="InterPro" id="IPR027417">
    <property type="entry name" value="P-loop_NTPase"/>
</dbReference>
<dbReference type="Pfam" id="PF24883">
    <property type="entry name" value="NPHP3_N"/>
    <property type="match status" value="1"/>
</dbReference>
<name>A0A8H4WQF8_9HYPO</name>
<dbReference type="OrthoDB" id="538223at2759"/>
<dbReference type="SUPFAM" id="SSF52540">
    <property type="entry name" value="P-loop containing nucleoside triphosphate hydrolases"/>
    <property type="match status" value="1"/>
</dbReference>
<dbReference type="InterPro" id="IPR056884">
    <property type="entry name" value="NPHP3-like_N"/>
</dbReference>
<dbReference type="EMBL" id="JABFAI010000341">
    <property type="protein sequence ID" value="KAF4946039.1"/>
    <property type="molecule type" value="Genomic_DNA"/>
</dbReference>
<dbReference type="InterPro" id="IPR011044">
    <property type="entry name" value="Quino_amine_DH_bsu"/>
</dbReference>
<protein>
    <recommendedName>
        <fullName evidence="3">RelA/SpoT domain-containing protein</fullName>
    </recommendedName>
</protein>
<evidence type="ECO:0000256" key="1">
    <source>
        <dbReference type="ARBA" id="ARBA00022737"/>
    </source>
</evidence>